<dbReference type="Gene3D" id="2.40.170.20">
    <property type="entry name" value="TonB-dependent receptor, beta-barrel domain"/>
    <property type="match status" value="1"/>
</dbReference>
<evidence type="ECO:0000256" key="9">
    <source>
        <dbReference type="ARBA" id="ARBA00023237"/>
    </source>
</evidence>
<keyword evidence="3 10" id="KW-0813">Transport</keyword>
<dbReference type="SUPFAM" id="SSF56935">
    <property type="entry name" value="Porins"/>
    <property type="match status" value="1"/>
</dbReference>
<dbReference type="InterPro" id="IPR039426">
    <property type="entry name" value="TonB-dep_rcpt-like"/>
</dbReference>
<accession>A0ABZ2Q265</accession>
<dbReference type="InterPro" id="IPR037066">
    <property type="entry name" value="Plug_dom_sf"/>
</dbReference>
<dbReference type="PROSITE" id="PS52016">
    <property type="entry name" value="TONB_DEPENDENT_REC_3"/>
    <property type="match status" value="1"/>
</dbReference>
<keyword evidence="15" id="KW-1185">Reference proteome</keyword>
<dbReference type="Proteomes" id="UP001493153">
    <property type="component" value="Chromosome"/>
</dbReference>
<evidence type="ECO:0000256" key="10">
    <source>
        <dbReference type="PROSITE-ProRule" id="PRU01360"/>
    </source>
</evidence>
<evidence type="ECO:0000313" key="14">
    <source>
        <dbReference type="EMBL" id="WXK40071.1"/>
    </source>
</evidence>
<evidence type="ECO:0000256" key="5">
    <source>
        <dbReference type="ARBA" id="ARBA00022692"/>
    </source>
</evidence>
<dbReference type="Gene3D" id="2.170.130.10">
    <property type="entry name" value="TonB-dependent receptor, plug domain"/>
    <property type="match status" value="1"/>
</dbReference>
<comment type="similarity">
    <text evidence="2 10 11">Belongs to the TonB-dependent receptor family.</text>
</comment>
<evidence type="ECO:0000256" key="11">
    <source>
        <dbReference type="RuleBase" id="RU003357"/>
    </source>
</evidence>
<keyword evidence="9 10" id="KW-0998">Cell outer membrane</keyword>
<keyword evidence="4 10" id="KW-1134">Transmembrane beta strand</keyword>
<keyword evidence="6 11" id="KW-0798">TonB box</keyword>
<evidence type="ECO:0000256" key="1">
    <source>
        <dbReference type="ARBA" id="ARBA00004571"/>
    </source>
</evidence>
<keyword evidence="7 10" id="KW-0472">Membrane</keyword>
<dbReference type="NCBIfam" id="TIGR01778">
    <property type="entry name" value="TonB-copper"/>
    <property type="match status" value="1"/>
</dbReference>
<comment type="subcellular location">
    <subcellularLocation>
        <location evidence="1 10">Cell outer membrane</location>
        <topology evidence="1 10">Multi-pass membrane protein</topology>
    </subcellularLocation>
</comment>
<proteinExistence type="inferred from homology"/>
<dbReference type="Pfam" id="PF07715">
    <property type="entry name" value="Plug"/>
    <property type="match status" value="1"/>
</dbReference>
<evidence type="ECO:0000256" key="3">
    <source>
        <dbReference type="ARBA" id="ARBA00022448"/>
    </source>
</evidence>
<evidence type="ECO:0000256" key="4">
    <source>
        <dbReference type="ARBA" id="ARBA00022452"/>
    </source>
</evidence>
<keyword evidence="5 10" id="KW-0812">Transmembrane</keyword>
<dbReference type="InterPro" id="IPR036942">
    <property type="entry name" value="Beta-barrel_TonB_sf"/>
</dbReference>
<evidence type="ECO:0000259" key="13">
    <source>
        <dbReference type="Pfam" id="PF07715"/>
    </source>
</evidence>
<organism evidence="14 15">
    <name type="scientific">Mycetohabitans rhizoxinica</name>
    <dbReference type="NCBI Taxonomy" id="412963"/>
    <lineage>
        <taxon>Bacteria</taxon>
        <taxon>Pseudomonadati</taxon>
        <taxon>Pseudomonadota</taxon>
        <taxon>Betaproteobacteria</taxon>
        <taxon>Burkholderiales</taxon>
        <taxon>Burkholderiaceae</taxon>
        <taxon>Mycetohabitans</taxon>
    </lineage>
</organism>
<evidence type="ECO:0000256" key="6">
    <source>
        <dbReference type="ARBA" id="ARBA00023077"/>
    </source>
</evidence>
<dbReference type="PANTHER" id="PTHR30069:SF49">
    <property type="entry name" value="OUTER MEMBRANE PROTEIN C"/>
    <property type="match status" value="1"/>
</dbReference>
<dbReference type="EMBL" id="CP062176">
    <property type="protein sequence ID" value="WXK40071.1"/>
    <property type="molecule type" value="Genomic_DNA"/>
</dbReference>
<evidence type="ECO:0000256" key="8">
    <source>
        <dbReference type="ARBA" id="ARBA00023170"/>
    </source>
</evidence>
<feature type="domain" description="TonB-dependent receptor plug" evidence="13">
    <location>
        <begin position="132"/>
        <end position="222"/>
    </location>
</feature>
<reference evidence="14 15" key="1">
    <citation type="submission" date="2020-09" db="EMBL/GenBank/DDBJ databases">
        <title>Genome sequences of Mycetohabitans spp.</title>
        <authorList>
            <person name="Carter M.E."/>
            <person name="Carpenter S.C.D."/>
            <person name="Bogdanove A.J."/>
        </authorList>
    </citation>
    <scope>NUCLEOTIDE SEQUENCE [LARGE SCALE GENOMIC DNA]</scope>
    <source>
        <strain evidence="14 15">B12</strain>
    </source>
</reference>
<gene>
    <name evidence="14" type="ORF">IHE29_12675</name>
</gene>
<dbReference type="PANTHER" id="PTHR30069">
    <property type="entry name" value="TONB-DEPENDENT OUTER MEMBRANE RECEPTOR"/>
    <property type="match status" value="1"/>
</dbReference>
<dbReference type="Pfam" id="PF00593">
    <property type="entry name" value="TonB_dep_Rec_b-barrel"/>
    <property type="match status" value="1"/>
</dbReference>
<keyword evidence="8 14" id="KW-0675">Receptor</keyword>
<sequence length="756" mass="81550">MSLTLGPPQARFDGDFFAHSVTDACRTGHSTAGLDGMPWVVCMKFSFLDQAASRRLVNAHLVLERNRCRRWAPSVFAAASLLGAVSAHAQADASPPDAPPAGAASVLVPIEVIANAPKHPLVVVTDPKQPRQPLPASDGADYLKTVPGFSAIRSGGTNADAVFRGMSGSRLSLLSNGAPMLGACPGRMDAPTSYIAPESYDKVTVVKGPQSVLYGPGASAGTVLFERTTRRFDAPGMRFDGSLVGGSFGRNDQNIDLSAGVREGYARVIANHAHQQDYRDGNGNTVPSQWDKWNVDTALGWTPNEHTRIEASAGTGDGYARYAGRVKDGARFRRESYGLRAERSHLGEVLDRVEAQVYYNDFDHVMDNFTLRSPAGGGRSMPMASEVRRRTFGARSAATLRFTDQFKLVAGVDGQHHALDNRSLQQATANGNGPWKPSATLWSIGGFGELTWYATQAERMVTGLRVDRAAARDRRVNVGSGAMQAPNPTADVQRERTLPSGFVRYERDLATLPAMWYVGIGHAERFPDYWELFSPKRGPEGSINAFSSLRPEKTTQLDIGAQYSGERVDAWVSAYAGSVRDFILFDYVSEPMGPASRATQVGARILGGELGATWRATPAWRFETSLAYAWGRNNDTGGPLPQIPPLEARVGANYQHGTWSVGALWRVVAAQRRYASNEGNVVGKDFGPSAGFGVVSLHAQYAFGKAATLTLGVDNLFDNAYTEHLNLAGNAGFGYSANSPVMESGRTVWLRLGVKL</sequence>
<dbReference type="CDD" id="cd01347">
    <property type="entry name" value="ligand_gated_channel"/>
    <property type="match status" value="1"/>
</dbReference>
<dbReference type="InterPro" id="IPR010100">
    <property type="entry name" value="TonB-dep_Cu_rcpt"/>
</dbReference>
<name>A0ABZ2Q265_9BURK</name>
<evidence type="ECO:0000256" key="2">
    <source>
        <dbReference type="ARBA" id="ARBA00009810"/>
    </source>
</evidence>
<dbReference type="InterPro" id="IPR000531">
    <property type="entry name" value="Beta-barrel_TonB"/>
</dbReference>
<feature type="domain" description="TonB-dependent receptor-like beta-barrel" evidence="12">
    <location>
        <begin position="276"/>
        <end position="716"/>
    </location>
</feature>
<protein>
    <submittedName>
        <fullName evidence="14">TonB-dependent copper receptor</fullName>
    </submittedName>
</protein>
<evidence type="ECO:0000313" key="15">
    <source>
        <dbReference type="Proteomes" id="UP001493153"/>
    </source>
</evidence>
<evidence type="ECO:0000256" key="7">
    <source>
        <dbReference type="ARBA" id="ARBA00023136"/>
    </source>
</evidence>
<dbReference type="InterPro" id="IPR012910">
    <property type="entry name" value="Plug_dom"/>
</dbReference>
<evidence type="ECO:0000259" key="12">
    <source>
        <dbReference type="Pfam" id="PF00593"/>
    </source>
</evidence>